<evidence type="ECO:0000313" key="1">
    <source>
        <dbReference type="EMBL" id="GAH72619.1"/>
    </source>
</evidence>
<reference evidence="1" key="1">
    <citation type="journal article" date="2014" name="Front. Microbiol.">
        <title>High frequency of phylogenetically diverse reductive dehalogenase-homologous genes in deep subseafloor sedimentary metagenomes.</title>
        <authorList>
            <person name="Kawai M."/>
            <person name="Futagami T."/>
            <person name="Toyoda A."/>
            <person name="Takaki Y."/>
            <person name="Nishi S."/>
            <person name="Hori S."/>
            <person name="Arai W."/>
            <person name="Tsubouchi T."/>
            <person name="Morono Y."/>
            <person name="Uchiyama I."/>
            <person name="Ito T."/>
            <person name="Fujiyama A."/>
            <person name="Inagaki F."/>
            <person name="Takami H."/>
        </authorList>
    </citation>
    <scope>NUCLEOTIDE SEQUENCE</scope>
    <source>
        <strain evidence="1">Expedition CK06-06</strain>
    </source>
</reference>
<proteinExistence type="predicted"/>
<comment type="caution">
    <text evidence="1">The sequence shown here is derived from an EMBL/GenBank/DDBJ whole genome shotgun (WGS) entry which is preliminary data.</text>
</comment>
<name>X1J2P4_9ZZZZ</name>
<organism evidence="1">
    <name type="scientific">marine sediment metagenome</name>
    <dbReference type="NCBI Taxonomy" id="412755"/>
    <lineage>
        <taxon>unclassified sequences</taxon>
        <taxon>metagenomes</taxon>
        <taxon>ecological metagenomes</taxon>
    </lineage>
</organism>
<sequence>MTFKVVCNKCGATYTDKESIELARKWVAEGYAPCPNLDCPGELEIKKVDLAGK</sequence>
<accession>X1J2P4</accession>
<dbReference type="AlphaFoldDB" id="X1J2P4"/>
<dbReference type="EMBL" id="BARU01033891">
    <property type="protein sequence ID" value="GAH72619.1"/>
    <property type="molecule type" value="Genomic_DNA"/>
</dbReference>
<gene>
    <name evidence="1" type="ORF">S03H2_53259</name>
</gene>
<protein>
    <submittedName>
        <fullName evidence="1">Uncharacterized protein</fullName>
    </submittedName>
</protein>